<dbReference type="Gene3D" id="2.160.20.10">
    <property type="entry name" value="Single-stranded right-handed beta-helix, Pectin lyase-like"/>
    <property type="match status" value="2"/>
</dbReference>
<keyword evidence="2" id="KW-0812">Transmembrane</keyword>
<reference evidence="4 5" key="1">
    <citation type="journal article" date="2019" name="Int. J. Syst. Evol. Microbiol.">
        <title>The Global Catalogue of Microorganisms (GCM) 10K type strain sequencing project: providing services to taxonomists for standard genome sequencing and annotation.</title>
        <authorList>
            <consortium name="The Broad Institute Genomics Platform"/>
            <consortium name="The Broad Institute Genome Sequencing Center for Infectious Disease"/>
            <person name="Wu L."/>
            <person name="Ma J."/>
        </authorList>
    </citation>
    <scope>NUCLEOTIDE SEQUENCE [LARGE SCALE GENOMIC DNA]</scope>
    <source>
        <strain evidence="4 5">GX26</strain>
    </source>
</reference>
<evidence type="ECO:0000256" key="2">
    <source>
        <dbReference type="SAM" id="Phobius"/>
    </source>
</evidence>
<dbReference type="PANTHER" id="PTHR22990:SF15">
    <property type="entry name" value="F-BOX ONLY PROTEIN 10"/>
    <property type="match status" value="1"/>
</dbReference>
<keyword evidence="2" id="KW-1133">Transmembrane helix</keyword>
<dbReference type="InterPro" id="IPR006626">
    <property type="entry name" value="PbH1"/>
</dbReference>
<feature type="domain" description="Carbohydrate-binding/sugar hydrolysis" evidence="3">
    <location>
        <begin position="260"/>
        <end position="422"/>
    </location>
</feature>
<dbReference type="SMART" id="SM00722">
    <property type="entry name" value="CASH"/>
    <property type="match status" value="2"/>
</dbReference>
<evidence type="ECO:0000313" key="5">
    <source>
        <dbReference type="Proteomes" id="UP001596395"/>
    </source>
</evidence>
<dbReference type="EMBL" id="JBHSXN010000003">
    <property type="protein sequence ID" value="MFC6954200.1"/>
    <property type="molecule type" value="Genomic_DNA"/>
</dbReference>
<keyword evidence="2" id="KW-0472">Membrane</keyword>
<evidence type="ECO:0000259" key="3">
    <source>
        <dbReference type="SMART" id="SM00722"/>
    </source>
</evidence>
<dbReference type="SMART" id="SM00710">
    <property type="entry name" value="PbH1"/>
    <property type="match status" value="8"/>
</dbReference>
<protein>
    <submittedName>
        <fullName evidence="4">Nitrous oxide reductase family maturation protein NosD</fullName>
    </submittedName>
</protein>
<dbReference type="InterPro" id="IPR051550">
    <property type="entry name" value="SCF-Subunits/Alg-Epimerases"/>
</dbReference>
<feature type="transmembrane region" description="Helical" evidence="2">
    <location>
        <begin position="20"/>
        <end position="42"/>
    </location>
</feature>
<name>A0ABD5VJ56_9EURY</name>
<sequence>MPSWSIAARVPPVDVLVERGFAVAAVVAVAALVVVGAVAPAVTGASGAPQMATGGVEDRAASHPPLAYDAPVEERDVDFDPPTRDGEVRVDGERFETLAAALDAATPGATVVVDGVVEGNVTVTTPNVTIRSADGGWGVVDGHGSGDVLTIEADDVTVSRLWVRNSGRDAAGNDAGVWIAGDDVVVRDSRVTETTFGVWVDGTSGAVVANTTIVGRDQVADRAERGNGIQLWRAEDARVRDNRITDARDGIYYSWASDVVATGNALWDLRYGVHYMYSDDCVLRENAAFGNDVGYALMVSEDLVIANNTAVNNTGRSGHGLMVKSIDDSTITGNHLVGNDRGLFVYNSLHNELAYNLVLANDVGVHLSAGSTDERVHHNSFVDNRDPVLADVGEHVVWNESAGNYWADATVRDVDDDGVSEVRHRPEGLVDSLAREHPLVAVFARSPAVGVLELAESQVPLVRSPGVVDERPLATPVHDWRRYYDRD</sequence>
<dbReference type="InterPro" id="IPR026464">
    <property type="entry name" value="NosD_copper_fam"/>
</dbReference>
<dbReference type="InterPro" id="IPR006633">
    <property type="entry name" value="Carb-bd_sugar_hydrolysis-dom"/>
</dbReference>
<dbReference type="Proteomes" id="UP001596395">
    <property type="component" value="Unassembled WGS sequence"/>
</dbReference>
<dbReference type="SUPFAM" id="SSF51126">
    <property type="entry name" value="Pectin lyase-like"/>
    <property type="match status" value="1"/>
</dbReference>
<dbReference type="PANTHER" id="PTHR22990">
    <property type="entry name" value="F-BOX ONLY PROTEIN"/>
    <property type="match status" value="1"/>
</dbReference>
<comment type="caution">
    <text evidence="4">The sequence shown here is derived from an EMBL/GenBank/DDBJ whole genome shotgun (WGS) entry which is preliminary data.</text>
</comment>
<dbReference type="InterPro" id="IPR012334">
    <property type="entry name" value="Pectin_lyas_fold"/>
</dbReference>
<feature type="domain" description="Carbohydrate-binding/sugar hydrolysis" evidence="3">
    <location>
        <begin position="89"/>
        <end position="254"/>
    </location>
</feature>
<evidence type="ECO:0000313" key="4">
    <source>
        <dbReference type="EMBL" id="MFC6954200.1"/>
    </source>
</evidence>
<proteinExistence type="predicted"/>
<dbReference type="RefSeq" id="WP_379762705.1">
    <property type="nucleotide sequence ID" value="NZ_JAZAQL010000003.1"/>
</dbReference>
<dbReference type="InterPro" id="IPR011050">
    <property type="entry name" value="Pectin_lyase_fold/virulence"/>
</dbReference>
<accession>A0ABD5VJ56</accession>
<dbReference type="NCBIfam" id="TIGR04247">
    <property type="entry name" value="NosD_copper_fam"/>
    <property type="match status" value="1"/>
</dbReference>
<keyword evidence="1" id="KW-0677">Repeat</keyword>
<organism evidence="4 5">
    <name type="scientific">Halorubellus litoreus</name>
    <dbReference type="NCBI Taxonomy" id="755308"/>
    <lineage>
        <taxon>Archaea</taxon>
        <taxon>Methanobacteriati</taxon>
        <taxon>Methanobacteriota</taxon>
        <taxon>Stenosarchaea group</taxon>
        <taxon>Halobacteria</taxon>
        <taxon>Halobacteriales</taxon>
        <taxon>Halorubellaceae</taxon>
        <taxon>Halorubellus</taxon>
    </lineage>
</organism>
<dbReference type="InterPro" id="IPR007742">
    <property type="entry name" value="NosD_dom"/>
</dbReference>
<evidence type="ECO:0000256" key="1">
    <source>
        <dbReference type="ARBA" id="ARBA00022737"/>
    </source>
</evidence>
<gene>
    <name evidence="4" type="primary">nosD</name>
    <name evidence="4" type="ORF">ACFQGB_15160</name>
</gene>
<keyword evidence="5" id="KW-1185">Reference proteome</keyword>
<dbReference type="AlphaFoldDB" id="A0ABD5VJ56"/>
<dbReference type="Pfam" id="PF05048">
    <property type="entry name" value="NosD"/>
    <property type="match status" value="1"/>
</dbReference>